<keyword evidence="2" id="KW-0564">Palmitate</keyword>
<dbReference type="PANTHER" id="PTHR23248">
    <property type="entry name" value="PHOSPHOLIPID SCRAMBLASE-RELATED"/>
    <property type="match status" value="1"/>
</dbReference>
<name>A0A7I4XT23_HAECO</name>
<protein>
    <recommendedName>
        <fullName evidence="2">Phospholipid scramblase</fullName>
    </recommendedName>
</protein>
<dbReference type="PANTHER" id="PTHR23248:SF63">
    <property type="entry name" value="PHOSPHOLIPID SCRAMBLASE"/>
    <property type="match status" value="1"/>
</dbReference>
<proteinExistence type="inferred from homology"/>
<dbReference type="OMA" id="CANIDCC"/>
<dbReference type="GO" id="GO:0005886">
    <property type="term" value="C:plasma membrane"/>
    <property type="evidence" value="ECO:0007669"/>
    <property type="project" value="TreeGrafter"/>
</dbReference>
<dbReference type="OrthoDB" id="10041953at2759"/>
<dbReference type="GO" id="GO:0017128">
    <property type="term" value="F:phospholipid scramblase activity"/>
    <property type="evidence" value="ECO:0007669"/>
    <property type="project" value="InterPro"/>
</dbReference>
<dbReference type="InterPro" id="IPR005552">
    <property type="entry name" value="Scramblase"/>
</dbReference>
<evidence type="ECO:0000313" key="4">
    <source>
        <dbReference type="WBParaSite" id="HCON_00001750-00001"/>
    </source>
</evidence>
<dbReference type="WBParaSite" id="HCON_00001750-00001">
    <property type="protein sequence ID" value="HCON_00001750-00001"/>
    <property type="gene ID" value="HCON_00001750"/>
</dbReference>
<comment type="function">
    <text evidence="2">May mediate accelerated ATP-independent bidirectional transbilayer migration of phospholipids upon binding calcium ions that results in a loss of phospholipid asymmetry in the plasma membrane.</text>
</comment>
<evidence type="ECO:0000256" key="2">
    <source>
        <dbReference type="RuleBase" id="RU363116"/>
    </source>
</evidence>
<evidence type="ECO:0000256" key="1">
    <source>
        <dbReference type="ARBA" id="ARBA00005350"/>
    </source>
</evidence>
<keyword evidence="2" id="KW-0449">Lipoprotein</keyword>
<dbReference type="Proteomes" id="UP000025227">
    <property type="component" value="Unplaced"/>
</dbReference>
<reference evidence="4" key="1">
    <citation type="submission" date="2020-12" db="UniProtKB">
        <authorList>
            <consortium name="WormBaseParasite"/>
        </authorList>
    </citation>
    <scope>IDENTIFICATION</scope>
    <source>
        <strain evidence="4">MHco3</strain>
    </source>
</reference>
<keyword evidence="2" id="KW-0106">Calcium</keyword>
<organism evidence="3 4">
    <name type="scientific">Haemonchus contortus</name>
    <name type="common">Barber pole worm</name>
    <dbReference type="NCBI Taxonomy" id="6289"/>
    <lineage>
        <taxon>Eukaryota</taxon>
        <taxon>Metazoa</taxon>
        <taxon>Ecdysozoa</taxon>
        <taxon>Nematoda</taxon>
        <taxon>Chromadorea</taxon>
        <taxon>Rhabditida</taxon>
        <taxon>Rhabditina</taxon>
        <taxon>Rhabditomorpha</taxon>
        <taxon>Strongyloidea</taxon>
        <taxon>Trichostrongylidae</taxon>
        <taxon>Haemonchus</taxon>
    </lineage>
</organism>
<accession>A0A7I4XT23</accession>
<dbReference type="AlphaFoldDB" id="A0A7I4XT23"/>
<keyword evidence="3" id="KW-1185">Reference proteome</keyword>
<comment type="similarity">
    <text evidence="1 2">Belongs to the phospholipid scramblase family.</text>
</comment>
<sequence>MVPTTPSPYVASFQSGAVTLQPGAQIQAISVNGLVPNNQNGLTTVWMNVPQPIAGVPPGLEYLTMVDRIVVHQLIEWKEILFDYHVKNKYVLLNANSEQVYYAFEESSLCMRCWCAQQRGFTMHIVDNFKSEVIRVTRPFKCWGGGCCGCLAGIDCCSYDCTVEAPPGNVIGSVVQRQACCASSFEVKDASGQVLLDIDGPVMSCGRNVEFRVTTPSGAPCGDITKNWRGLIRELFTNADKFSVSFPLDLDVKLKALLLGATFMIDFAEFENTKNT</sequence>
<dbReference type="Pfam" id="PF03803">
    <property type="entry name" value="Scramblase"/>
    <property type="match status" value="1"/>
</dbReference>
<evidence type="ECO:0000313" key="3">
    <source>
        <dbReference type="Proteomes" id="UP000025227"/>
    </source>
</evidence>
<comment type="cofactor">
    <cofactor evidence="2">
        <name>Ca(2+)</name>
        <dbReference type="ChEBI" id="CHEBI:29108"/>
    </cofactor>
</comment>